<dbReference type="Proteomes" id="UP000793456">
    <property type="component" value="Chromosome XXIII"/>
</dbReference>
<evidence type="ECO:0000313" key="1">
    <source>
        <dbReference type="EMBL" id="TMS02732.1"/>
    </source>
</evidence>
<evidence type="ECO:0000313" key="2">
    <source>
        <dbReference type="Proteomes" id="UP000793456"/>
    </source>
</evidence>
<dbReference type="EMBL" id="CM011696">
    <property type="protein sequence ID" value="TMS02732.1"/>
    <property type="molecule type" value="Genomic_DNA"/>
</dbReference>
<comment type="caution">
    <text evidence="1">The sequence shown here is derived from an EMBL/GenBank/DDBJ whole genome shotgun (WGS) entry which is preliminary data.</text>
</comment>
<proteinExistence type="predicted"/>
<accession>A0ACD3Q6X0</accession>
<gene>
    <name evidence="1" type="ORF">E3U43_020712</name>
</gene>
<reference evidence="1" key="1">
    <citation type="submission" date="2018-11" db="EMBL/GenBank/DDBJ databases">
        <title>The sequence and de novo assembly of Larimichthys crocea genome using PacBio and Hi-C technologies.</title>
        <authorList>
            <person name="Xu P."/>
            <person name="Chen B."/>
            <person name="Zhou Z."/>
            <person name="Ke Q."/>
            <person name="Wu Y."/>
            <person name="Bai H."/>
            <person name="Pu F."/>
        </authorList>
    </citation>
    <scope>NUCLEOTIDE SEQUENCE</scope>
    <source>
        <tissue evidence="1">Muscle</tissue>
    </source>
</reference>
<keyword evidence="2" id="KW-1185">Reference proteome</keyword>
<organism evidence="1 2">
    <name type="scientific">Larimichthys crocea</name>
    <name type="common">Large yellow croaker</name>
    <name type="synonym">Pseudosciaena crocea</name>
    <dbReference type="NCBI Taxonomy" id="215358"/>
    <lineage>
        <taxon>Eukaryota</taxon>
        <taxon>Metazoa</taxon>
        <taxon>Chordata</taxon>
        <taxon>Craniata</taxon>
        <taxon>Vertebrata</taxon>
        <taxon>Euteleostomi</taxon>
        <taxon>Actinopterygii</taxon>
        <taxon>Neopterygii</taxon>
        <taxon>Teleostei</taxon>
        <taxon>Neoteleostei</taxon>
        <taxon>Acanthomorphata</taxon>
        <taxon>Eupercaria</taxon>
        <taxon>Sciaenidae</taxon>
        <taxon>Larimichthys</taxon>
    </lineage>
</organism>
<name>A0ACD3Q6X0_LARCR</name>
<protein>
    <submittedName>
        <fullName evidence="1">Uncharacterized protein</fullName>
    </submittedName>
</protein>
<feature type="non-terminal residue" evidence="1">
    <location>
        <position position="1"/>
    </location>
</feature>
<sequence>HHVAAATDKRGITCRQEIPAELIRDLWNRTRQLIDRLPREENYFRRLLPKFCTKCPERTIGWLEMREVVDVYKRSVFSRDVIQKLLPLHYNDLLYRLQHTLQHCVSSSKPSKWFKIIKKLERKIKKRRRDEGALKAAREFTFVLRTTAESEISAPVTPPPRDDTTLNCIIIIIIIILIISISALSQHNF</sequence>